<dbReference type="PANTHER" id="PTHR45947:SF15">
    <property type="entry name" value="TEICHURONIC ACID BIOSYNTHESIS GLYCOSYLTRANSFERASE TUAC-RELATED"/>
    <property type="match status" value="1"/>
</dbReference>
<evidence type="ECO:0000313" key="3">
    <source>
        <dbReference type="EMBL" id="MBD3363665.1"/>
    </source>
</evidence>
<evidence type="ECO:0000259" key="1">
    <source>
        <dbReference type="Pfam" id="PF00534"/>
    </source>
</evidence>
<dbReference type="EMBL" id="WJKJ01000013">
    <property type="protein sequence ID" value="MBD3363665.1"/>
    <property type="molecule type" value="Genomic_DNA"/>
</dbReference>
<feature type="domain" description="Glycosyl transferase family 1" evidence="1">
    <location>
        <begin position="211"/>
        <end position="363"/>
    </location>
</feature>
<dbReference type="SUPFAM" id="SSF53756">
    <property type="entry name" value="UDP-Glycosyltransferase/glycogen phosphorylase"/>
    <property type="match status" value="1"/>
</dbReference>
<dbReference type="Gene3D" id="3.40.50.2000">
    <property type="entry name" value="Glycogen Phosphorylase B"/>
    <property type="match status" value="2"/>
</dbReference>
<reference evidence="3" key="1">
    <citation type="submission" date="2019-11" db="EMBL/GenBank/DDBJ databases">
        <title>Microbial mats filling the niche in hypersaline microbial mats.</title>
        <authorList>
            <person name="Wong H.L."/>
            <person name="Macleod F.I."/>
            <person name="White R.A. III"/>
            <person name="Burns B.P."/>
        </authorList>
    </citation>
    <scope>NUCLEOTIDE SEQUENCE</scope>
    <source>
        <strain evidence="3">Bin_327</strain>
    </source>
</reference>
<gene>
    <name evidence="3" type="ORF">GF359_00460</name>
</gene>
<organism evidence="3 4">
    <name type="scientific">candidate division WOR-3 bacterium</name>
    <dbReference type="NCBI Taxonomy" id="2052148"/>
    <lineage>
        <taxon>Bacteria</taxon>
        <taxon>Bacteria division WOR-3</taxon>
    </lineage>
</organism>
<name>A0A9D5K7T0_UNCW3</name>
<dbReference type="Pfam" id="PF00534">
    <property type="entry name" value="Glycos_transf_1"/>
    <property type="match status" value="1"/>
</dbReference>
<evidence type="ECO:0000313" key="4">
    <source>
        <dbReference type="Proteomes" id="UP000630660"/>
    </source>
</evidence>
<feature type="domain" description="Glycosyltransferase subfamily 4-like N-terminal" evidence="2">
    <location>
        <begin position="20"/>
        <end position="177"/>
    </location>
</feature>
<dbReference type="Pfam" id="PF13579">
    <property type="entry name" value="Glyco_trans_4_4"/>
    <property type="match status" value="1"/>
</dbReference>
<protein>
    <submittedName>
        <fullName evidence="3">Glycosyltransferase</fullName>
    </submittedName>
</protein>
<sequence>MRILYLTHNYPRFKGDHSGAFIQQLIRALPSSVEPYILCPHQKGLSRKEERGNAAIYRFTYAGDEAETLAYHGKMLDALKEGLKGFALLERFISRSASLARRIVETEEIDLVHAHWLVPAGLAARFALAGIRIPLLVSLHGTDVRLLSRLPLGRLAADFILSKVDLALPVSRYLGTRLKKITRMDIKCITLPMPASGMFLSSTRRVLKRALIGIGNLTRQKRFDVLIRAVGILKKEGLSLELTLVGDGVEKTGLRSLVAELGLAGSVRFTGSLPHHHLPGVLRDAGVMVLPSVAEGFGMVLVEAQLAGLVAIGADAGGQREIINHGETGILVRPDDPRALASAIRDLYMNDEKTLRLAQAGQQAARRFLALPAAERLANIYSSILHR</sequence>
<dbReference type="PANTHER" id="PTHR45947">
    <property type="entry name" value="SULFOQUINOVOSYL TRANSFERASE SQD2"/>
    <property type="match status" value="1"/>
</dbReference>
<evidence type="ECO:0000259" key="2">
    <source>
        <dbReference type="Pfam" id="PF13579"/>
    </source>
</evidence>
<dbReference type="InterPro" id="IPR001296">
    <property type="entry name" value="Glyco_trans_1"/>
</dbReference>
<dbReference type="InterPro" id="IPR028098">
    <property type="entry name" value="Glyco_trans_4-like_N"/>
</dbReference>
<proteinExistence type="predicted"/>
<comment type="caution">
    <text evidence="3">The sequence shown here is derived from an EMBL/GenBank/DDBJ whole genome shotgun (WGS) entry which is preliminary data.</text>
</comment>
<dbReference type="InterPro" id="IPR050194">
    <property type="entry name" value="Glycosyltransferase_grp1"/>
</dbReference>
<accession>A0A9D5K7T0</accession>
<dbReference type="AlphaFoldDB" id="A0A9D5K7T0"/>
<dbReference type="GO" id="GO:0016757">
    <property type="term" value="F:glycosyltransferase activity"/>
    <property type="evidence" value="ECO:0007669"/>
    <property type="project" value="InterPro"/>
</dbReference>
<dbReference type="Proteomes" id="UP000630660">
    <property type="component" value="Unassembled WGS sequence"/>
</dbReference>